<feature type="region of interest" description="Disordered" evidence="1">
    <location>
        <begin position="685"/>
        <end position="720"/>
    </location>
</feature>
<dbReference type="Proteomes" id="UP000820818">
    <property type="component" value="Linkage Group LG3"/>
</dbReference>
<name>A0AAD5KVX4_9CRUS</name>
<evidence type="ECO:0000313" key="2">
    <source>
        <dbReference type="EMBL" id="KAI9561492.1"/>
    </source>
</evidence>
<dbReference type="EMBL" id="WJBH02000003">
    <property type="protein sequence ID" value="KAI9561492.1"/>
    <property type="molecule type" value="Genomic_DNA"/>
</dbReference>
<feature type="region of interest" description="Disordered" evidence="1">
    <location>
        <begin position="107"/>
        <end position="133"/>
    </location>
</feature>
<reference evidence="2 3" key="1">
    <citation type="submission" date="2022-05" db="EMBL/GenBank/DDBJ databases">
        <title>A multi-omics perspective on studying reproductive biology in Daphnia sinensis.</title>
        <authorList>
            <person name="Jia J."/>
        </authorList>
    </citation>
    <scope>NUCLEOTIDE SEQUENCE [LARGE SCALE GENOMIC DNA]</scope>
    <source>
        <strain evidence="2 3">WSL</strain>
    </source>
</reference>
<proteinExistence type="predicted"/>
<feature type="region of interest" description="Disordered" evidence="1">
    <location>
        <begin position="585"/>
        <end position="620"/>
    </location>
</feature>
<organism evidence="2 3">
    <name type="scientific">Daphnia sinensis</name>
    <dbReference type="NCBI Taxonomy" id="1820382"/>
    <lineage>
        <taxon>Eukaryota</taxon>
        <taxon>Metazoa</taxon>
        <taxon>Ecdysozoa</taxon>
        <taxon>Arthropoda</taxon>
        <taxon>Crustacea</taxon>
        <taxon>Branchiopoda</taxon>
        <taxon>Diplostraca</taxon>
        <taxon>Cladocera</taxon>
        <taxon>Anomopoda</taxon>
        <taxon>Daphniidae</taxon>
        <taxon>Daphnia</taxon>
        <taxon>Daphnia similis group</taxon>
    </lineage>
</organism>
<keyword evidence="3" id="KW-1185">Reference proteome</keyword>
<accession>A0AAD5KVX4</accession>
<comment type="caution">
    <text evidence="2">The sequence shown here is derived from an EMBL/GenBank/DDBJ whole genome shotgun (WGS) entry which is preliminary data.</text>
</comment>
<evidence type="ECO:0000256" key="1">
    <source>
        <dbReference type="SAM" id="MobiDB-lite"/>
    </source>
</evidence>
<feature type="compositionally biased region" description="Polar residues" evidence="1">
    <location>
        <begin position="611"/>
        <end position="620"/>
    </location>
</feature>
<feature type="compositionally biased region" description="Basic and acidic residues" evidence="1">
    <location>
        <begin position="600"/>
        <end position="610"/>
    </location>
</feature>
<protein>
    <submittedName>
        <fullName evidence="2">Uncharacterized protein</fullName>
    </submittedName>
</protein>
<feature type="compositionally biased region" description="Polar residues" evidence="1">
    <location>
        <begin position="261"/>
        <end position="270"/>
    </location>
</feature>
<feature type="region of interest" description="Disordered" evidence="1">
    <location>
        <begin position="231"/>
        <end position="270"/>
    </location>
</feature>
<gene>
    <name evidence="2" type="ORF">GHT06_012450</name>
</gene>
<feature type="region of interest" description="Disordered" evidence="1">
    <location>
        <begin position="362"/>
        <end position="397"/>
    </location>
</feature>
<feature type="compositionally biased region" description="Basic and acidic residues" evidence="1">
    <location>
        <begin position="362"/>
        <end position="384"/>
    </location>
</feature>
<sequence length="854" mass="95832">MRLIFLMTLAGTLAIDPLNANKRVSVGNQNNARSEPATFVIDGKFTVQLLVSIKPTEEEIVQRRMVFANRRRPNRKEMSAHFRKEITSQLADRDAMLRTKVANNNRTANEGQTARPKNRFNRLPTSTTPYPNSRLWDSLKTKDVKGSVRPVPTSSRPRINRIRTTTLRSPVSRKTHFAVEQGFYNGPNKTRALLNPNPTAMTNNTVAVFQEHQKTVDTIDLETAANPKGKAIESLSDGAPLSHLIRGSSQEEPDGEASIVGKNSTPISQDSIVGKDYTAKQQPTAQTVEMKLPLPLNWRKPIPKDSEVFDVAPGSDGQVFHVNETLTAQDVQNSTLTNEPVPKHLPGDKLLDVGYDNEHEKSITSDKAIYDENKEGDSFSKNEETGTNPTMENENAPSVNGPGFAFPFDEGQVEDIAKFNEPIFRHSFADRDFSSEITTPASDFTTSTMEVIHPNNLTVNMPASLDHIPAVNEPEVFDEITTVMDISPVTEILPTATHDQSSNEDPNDFPWKKIGDIEMQMNPLTREVVNIKSQTISGVHFIMATSHIRISLHTEESHFPWNRIGDFEVQIDPHTKQVVNIRTGTNERTTTSDLTNTPFEQHHTDSREQHQPNFNPDGSQIESTTEVLINKTETVTTVPLQTSPLPTQEPGEDSTELKHGYDTQVNQEADKEVNVRMQITTSIPAQSPVNEEQEDLSSDMPSLPTTINRRRPSVSDKSEEISIEMDDDGTSRKKKIVRVDDRVRAIRVRRPSSSNSEEHDVFLIRYVDDEDDVPVEPERARVNTINLKKKKVVIVNENRDGRGFHGQRGDSPTRKESPYFYYHYDTSRALASSSCNFPLLVCSVLLLFFNVLTE</sequence>
<dbReference type="AlphaFoldDB" id="A0AAD5KVX4"/>
<evidence type="ECO:0000313" key="3">
    <source>
        <dbReference type="Proteomes" id="UP000820818"/>
    </source>
</evidence>
<feature type="compositionally biased region" description="Polar residues" evidence="1">
    <location>
        <begin position="585"/>
        <end position="599"/>
    </location>
</feature>
<feature type="compositionally biased region" description="Polar residues" evidence="1">
    <location>
        <begin position="385"/>
        <end position="397"/>
    </location>
</feature>